<feature type="transmembrane region" description="Helical" evidence="4">
    <location>
        <begin position="129"/>
        <end position="150"/>
    </location>
</feature>
<gene>
    <name evidence="6" type="ORF">IAC42_01865</name>
</gene>
<evidence type="ECO:0000259" key="5">
    <source>
        <dbReference type="SMART" id="SM00062"/>
    </source>
</evidence>
<protein>
    <submittedName>
        <fullName evidence="6">Transporter substrate-binding domain-containing protein</fullName>
    </submittedName>
</protein>
<evidence type="ECO:0000313" key="6">
    <source>
        <dbReference type="EMBL" id="MBO8442497.1"/>
    </source>
</evidence>
<comment type="subcellular location">
    <subcellularLocation>
        <location evidence="1">Cell envelope</location>
    </subcellularLocation>
</comment>
<dbReference type="GO" id="GO:0042158">
    <property type="term" value="P:lipoprotein biosynthetic process"/>
    <property type="evidence" value="ECO:0007669"/>
    <property type="project" value="InterPro"/>
</dbReference>
<evidence type="ECO:0000256" key="2">
    <source>
        <dbReference type="ARBA" id="ARBA00010333"/>
    </source>
</evidence>
<sequence>MCDLCYLAVMGLVGAAIGGKLLYLVVNASRILADLKDGDLTTVIAYYLSGGFVLYGGIGGLFAGFAFASKTNGLDFAHVCGDLAPSLALAIAFGRLGCLFAGCCYGRPYDGPFALVYPAGSPAPSGVPLFPSPIVECLALVIVTIALTVLRVRKVKRNLMALFLLSYSVLRFFLEMMRGDGERGFVGFLSTSQLISLAIVLTLAILMARKSRIVMVNRQLFPRFCISMHFICMSLWAILLSSSEVKNMKRLVAILLVLASLLPAIYAQGASEDGIDTSLQDVLDRGTFILGLDDSFPPMGYRDENGEIVGFDIDVAREVCARLGVELVCQPIDWNAKEQELATGNIDCIWNGFTVTDERREVMTFSDPYVDNAQVLVVRGDSPVQTIADLEGATIGVQAGSSAQDAIEDTPGFLDTIGEVVEFRENLTALMDLEIGGCDAVVMDLLVANDNINRSGSDFRILEETLTNEEYAIGFRLGDVALRDAVQAQLDAMAADGSLSEIAVKWFGADITVVGK</sequence>
<dbReference type="SMART" id="SM00062">
    <property type="entry name" value="PBPb"/>
    <property type="match status" value="1"/>
</dbReference>
<comment type="caution">
    <text evidence="6">The sequence shown here is derived from an EMBL/GenBank/DDBJ whole genome shotgun (WGS) entry which is preliminary data.</text>
</comment>
<dbReference type="PANTHER" id="PTHR35936">
    <property type="entry name" value="MEMBRANE-BOUND LYTIC MUREIN TRANSGLYCOSYLASE F"/>
    <property type="match status" value="1"/>
</dbReference>
<dbReference type="GO" id="GO:0030313">
    <property type="term" value="C:cell envelope"/>
    <property type="evidence" value="ECO:0007669"/>
    <property type="project" value="UniProtKB-SubCell"/>
</dbReference>
<keyword evidence="4" id="KW-0472">Membrane</keyword>
<evidence type="ECO:0000313" key="7">
    <source>
        <dbReference type="Proteomes" id="UP000823633"/>
    </source>
</evidence>
<keyword evidence="3" id="KW-0732">Signal</keyword>
<dbReference type="InterPro" id="IPR018313">
    <property type="entry name" value="SBP_3_CS"/>
</dbReference>
<accession>A0A9D9E6U5</accession>
<dbReference type="PROSITE" id="PS01039">
    <property type="entry name" value="SBP_BACTERIAL_3"/>
    <property type="match status" value="1"/>
</dbReference>
<dbReference type="GO" id="GO:0005886">
    <property type="term" value="C:plasma membrane"/>
    <property type="evidence" value="ECO:0007669"/>
    <property type="project" value="InterPro"/>
</dbReference>
<dbReference type="Proteomes" id="UP000823633">
    <property type="component" value="Unassembled WGS sequence"/>
</dbReference>
<dbReference type="Pfam" id="PF00497">
    <property type="entry name" value="SBP_bac_3"/>
    <property type="match status" value="1"/>
</dbReference>
<dbReference type="PANTHER" id="PTHR35936:SF19">
    <property type="entry name" value="AMINO-ACID-BINDING PROTEIN YXEM-RELATED"/>
    <property type="match status" value="1"/>
</dbReference>
<feature type="transmembrane region" description="Helical" evidence="4">
    <location>
        <begin position="87"/>
        <end position="109"/>
    </location>
</feature>
<dbReference type="EMBL" id="JADIMU010000013">
    <property type="protein sequence ID" value="MBO8442497.1"/>
    <property type="molecule type" value="Genomic_DNA"/>
</dbReference>
<name>A0A9D9E6U5_9SPIR</name>
<keyword evidence="4" id="KW-1133">Transmembrane helix</keyword>
<feature type="transmembrane region" description="Helical" evidence="4">
    <location>
        <begin position="46"/>
        <end position="67"/>
    </location>
</feature>
<dbReference type="GO" id="GO:0008961">
    <property type="term" value="F:phosphatidylglycerol-prolipoprotein diacylglyceryl transferase activity"/>
    <property type="evidence" value="ECO:0007669"/>
    <property type="project" value="InterPro"/>
</dbReference>
<feature type="domain" description="Solute-binding protein family 3/N-terminal" evidence="5">
    <location>
        <begin position="287"/>
        <end position="510"/>
    </location>
</feature>
<feature type="transmembrane region" description="Helical" evidence="4">
    <location>
        <begin position="186"/>
        <end position="208"/>
    </location>
</feature>
<feature type="transmembrane region" description="Helical" evidence="4">
    <location>
        <begin position="220"/>
        <end position="239"/>
    </location>
</feature>
<comment type="similarity">
    <text evidence="2">Belongs to the bacterial solute-binding protein 3 family.</text>
</comment>
<dbReference type="Gene3D" id="3.40.190.10">
    <property type="entry name" value="Periplasmic binding protein-like II"/>
    <property type="match status" value="2"/>
</dbReference>
<dbReference type="SUPFAM" id="SSF53850">
    <property type="entry name" value="Periplasmic binding protein-like II"/>
    <property type="match status" value="1"/>
</dbReference>
<feature type="transmembrane region" description="Helical" evidence="4">
    <location>
        <begin position="157"/>
        <end position="174"/>
    </location>
</feature>
<evidence type="ECO:0000256" key="4">
    <source>
        <dbReference type="SAM" id="Phobius"/>
    </source>
</evidence>
<dbReference type="Pfam" id="PF01790">
    <property type="entry name" value="LGT"/>
    <property type="match status" value="1"/>
</dbReference>
<reference evidence="6" key="1">
    <citation type="submission" date="2020-10" db="EMBL/GenBank/DDBJ databases">
        <authorList>
            <person name="Gilroy R."/>
        </authorList>
    </citation>
    <scope>NUCLEOTIDE SEQUENCE</scope>
    <source>
        <strain evidence="6">11167</strain>
    </source>
</reference>
<reference evidence="6" key="2">
    <citation type="journal article" date="2021" name="PeerJ">
        <title>Extensive microbial diversity within the chicken gut microbiome revealed by metagenomics and culture.</title>
        <authorList>
            <person name="Gilroy R."/>
            <person name="Ravi A."/>
            <person name="Getino M."/>
            <person name="Pursley I."/>
            <person name="Horton D.L."/>
            <person name="Alikhan N.F."/>
            <person name="Baker D."/>
            <person name="Gharbi K."/>
            <person name="Hall N."/>
            <person name="Watson M."/>
            <person name="Adriaenssens E.M."/>
            <person name="Foster-Nyarko E."/>
            <person name="Jarju S."/>
            <person name="Secka A."/>
            <person name="Antonio M."/>
            <person name="Oren A."/>
            <person name="Chaudhuri R.R."/>
            <person name="La Ragione R."/>
            <person name="Hildebrand F."/>
            <person name="Pallen M.J."/>
        </authorList>
    </citation>
    <scope>NUCLEOTIDE SEQUENCE</scope>
    <source>
        <strain evidence="6">11167</strain>
    </source>
</reference>
<evidence type="ECO:0000256" key="1">
    <source>
        <dbReference type="ARBA" id="ARBA00004196"/>
    </source>
</evidence>
<proteinExistence type="inferred from homology"/>
<organism evidence="6 7">
    <name type="scientific">Candidatus Aphodenecus pullistercoris</name>
    <dbReference type="NCBI Taxonomy" id="2840669"/>
    <lineage>
        <taxon>Bacteria</taxon>
        <taxon>Pseudomonadati</taxon>
        <taxon>Spirochaetota</taxon>
        <taxon>Spirochaetia</taxon>
        <taxon>Spirochaetales</taxon>
        <taxon>Candidatus Aphodenecus</taxon>
    </lineage>
</organism>
<dbReference type="InterPro" id="IPR001640">
    <property type="entry name" value="Lgt"/>
</dbReference>
<feature type="transmembrane region" description="Helical" evidence="4">
    <location>
        <begin position="7"/>
        <end position="26"/>
    </location>
</feature>
<dbReference type="AlphaFoldDB" id="A0A9D9E6U5"/>
<evidence type="ECO:0000256" key="3">
    <source>
        <dbReference type="ARBA" id="ARBA00022729"/>
    </source>
</evidence>
<dbReference type="InterPro" id="IPR001638">
    <property type="entry name" value="Solute-binding_3/MltF_N"/>
</dbReference>
<dbReference type="CDD" id="cd00996">
    <property type="entry name" value="PBP2_AatB_like"/>
    <property type="match status" value="1"/>
</dbReference>
<keyword evidence="4" id="KW-0812">Transmembrane</keyword>